<feature type="region of interest" description="Disordered" evidence="1">
    <location>
        <begin position="1"/>
        <end position="26"/>
    </location>
</feature>
<keyword evidence="4" id="KW-1185">Reference proteome</keyword>
<accession>A0ABP8PPQ7</accession>
<reference evidence="4" key="1">
    <citation type="journal article" date="2019" name="Int. J. Syst. Evol. Microbiol.">
        <title>The Global Catalogue of Microorganisms (GCM) 10K type strain sequencing project: providing services to taxonomists for standard genome sequencing and annotation.</title>
        <authorList>
            <consortium name="The Broad Institute Genomics Platform"/>
            <consortium name="The Broad Institute Genome Sequencing Center for Infectious Disease"/>
            <person name="Wu L."/>
            <person name="Ma J."/>
        </authorList>
    </citation>
    <scope>NUCLEOTIDE SEQUENCE [LARGE SCALE GENOMIC DNA]</scope>
    <source>
        <strain evidence="4">JCM 17933</strain>
    </source>
</reference>
<organism evidence="3 4">
    <name type="scientific">Actinoallomurus oryzae</name>
    <dbReference type="NCBI Taxonomy" id="502180"/>
    <lineage>
        <taxon>Bacteria</taxon>
        <taxon>Bacillati</taxon>
        <taxon>Actinomycetota</taxon>
        <taxon>Actinomycetes</taxon>
        <taxon>Streptosporangiales</taxon>
        <taxon>Thermomonosporaceae</taxon>
        <taxon>Actinoallomurus</taxon>
    </lineage>
</organism>
<protein>
    <recommendedName>
        <fullName evidence="2">Trypsin-co-occurring domain-containing protein</fullName>
    </recommendedName>
</protein>
<gene>
    <name evidence="3" type="ORF">GCM10023191_022320</name>
</gene>
<evidence type="ECO:0000259" key="2">
    <source>
        <dbReference type="Pfam" id="PF19631"/>
    </source>
</evidence>
<proteinExistence type="predicted"/>
<comment type="caution">
    <text evidence="3">The sequence shown here is derived from an EMBL/GenBank/DDBJ whole genome shotgun (WGS) entry which is preliminary data.</text>
</comment>
<dbReference type="Pfam" id="PF19631">
    <property type="entry name" value="Trypco2"/>
    <property type="match status" value="1"/>
</dbReference>
<evidence type="ECO:0000256" key="1">
    <source>
        <dbReference type="SAM" id="MobiDB-lite"/>
    </source>
</evidence>
<dbReference type="EMBL" id="BAABHF010000016">
    <property type="protein sequence ID" value="GAA4490330.1"/>
    <property type="molecule type" value="Genomic_DNA"/>
</dbReference>
<name>A0ABP8PPQ7_9ACTN</name>
<evidence type="ECO:0000313" key="3">
    <source>
        <dbReference type="EMBL" id="GAA4490330.1"/>
    </source>
</evidence>
<sequence>MTFTIASQRVAGRAERDMESPVPDDGLPLARALSSLRAELAEAIEAARQEELRFKVESIEVNLQVVATTSGGGSAELGLWQVVKVGGKLDHSRGATHSVKLTLTPDLAGDTADVRVADALPERPA</sequence>
<dbReference type="InterPro" id="IPR045608">
    <property type="entry name" value="Trypco2"/>
</dbReference>
<evidence type="ECO:0000313" key="4">
    <source>
        <dbReference type="Proteomes" id="UP001500503"/>
    </source>
</evidence>
<feature type="domain" description="Trypsin-co-occurring" evidence="2">
    <location>
        <begin position="28"/>
        <end position="105"/>
    </location>
</feature>
<dbReference type="Proteomes" id="UP001500503">
    <property type="component" value="Unassembled WGS sequence"/>
</dbReference>
<dbReference type="RefSeq" id="WP_329261212.1">
    <property type="nucleotide sequence ID" value="NZ_BAABHF010000016.1"/>
</dbReference>